<sequence length="495" mass="53088">MGSGSRTLHQRFPCDLIIESGIDERDSAFVNASPAHHLALASRLSRTWPCVRRRKADAHSTNTMDADVASAATYTIPPPAPVSRKTNAHLPPLPFDHYKVVFRPRDGLNLGAWPQPFVAQAIVVAAGLDAAVLNELIIRIRTDQNLAVISASYENLTTQLQKAPILNARMMGSTSQTLVTFSGIQICSVCLSMGHRADVCPTPDRHRCVVCGTSNPLPEHECTPKCIHCGGDHPGTDPRCPLRQQRPFNKSYVLQERLKREKLCPPTGSADSQPRTTAGSLRNPYQPIKTPENSAEQPPTSGRNSTRGPPGHYRQVDRGRPDNPSKERTAGCGHPKQHGQQKEKPAMCLAVIDNTDALVASATLRTTGSGSAEEGAIALAIVHASTSPSEDAPVTTVTDSRAACRAFAQGLVAAHTHTHGIDPAKSDDSSEQQKRASLCTHTRTPLLSCRESSARAAASTGARMFRKAACSPHARMSPQAASVDAESRLAGLPSR</sequence>
<gene>
    <name evidence="1" type="ORF">HPB49_009656</name>
</gene>
<organism evidence="1 2">
    <name type="scientific">Dermacentor silvarum</name>
    <name type="common">Tick</name>
    <dbReference type="NCBI Taxonomy" id="543639"/>
    <lineage>
        <taxon>Eukaryota</taxon>
        <taxon>Metazoa</taxon>
        <taxon>Ecdysozoa</taxon>
        <taxon>Arthropoda</taxon>
        <taxon>Chelicerata</taxon>
        <taxon>Arachnida</taxon>
        <taxon>Acari</taxon>
        <taxon>Parasitiformes</taxon>
        <taxon>Ixodida</taxon>
        <taxon>Ixodoidea</taxon>
        <taxon>Ixodidae</taxon>
        <taxon>Rhipicephalinae</taxon>
        <taxon>Dermacentor</taxon>
    </lineage>
</organism>
<accession>A0ACB8DCA0</accession>
<comment type="caution">
    <text evidence="1">The sequence shown here is derived from an EMBL/GenBank/DDBJ whole genome shotgun (WGS) entry which is preliminary data.</text>
</comment>
<name>A0ACB8DCA0_DERSI</name>
<protein>
    <submittedName>
        <fullName evidence="1">Uncharacterized protein</fullName>
    </submittedName>
</protein>
<reference evidence="1" key="1">
    <citation type="submission" date="2020-05" db="EMBL/GenBank/DDBJ databases">
        <title>Large-scale comparative analyses of tick genomes elucidate their genetic diversity and vector capacities.</title>
        <authorList>
            <person name="Jia N."/>
            <person name="Wang J."/>
            <person name="Shi W."/>
            <person name="Du L."/>
            <person name="Sun Y."/>
            <person name="Zhan W."/>
            <person name="Jiang J."/>
            <person name="Wang Q."/>
            <person name="Zhang B."/>
            <person name="Ji P."/>
            <person name="Sakyi L.B."/>
            <person name="Cui X."/>
            <person name="Yuan T."/>
            <person name="Jiang B."/>
            <person name="Yang W."/>
            <person name="Lam T.T.-Y."/>
            <person name="Chang Q."/>
            <person name="Ding S."/>
            <person name="Wang X."/>
            <person name="Zhu J."/>
            <person name="Ruan X."/>
            <person name="Zhao L."/>
            <person name="Wei J."/>
            <person name="Que T."/>
            <person name="Du C."/>
            <person name="Cheng J."/>
            <person name="Dai P."/>
            <person name="Han X."/>
            <person name="Huang E."/>
            <person name="Gao Y."/>
            <person name="Liu J."/>
            <person name="Shao H."/>
            <person name="Ye R."/>
            <person name="Li L."/>
            <person name="Wei W."/>
            <person name="Wang X."/>
            <person name="Wang C."/>
            <person name="Yang T."/>
            <person name="Huo Q."/>
            <person name="Li W."/>
            <person name="Guo W."/>
            <person name="Chen H."/>
            <person name="Zhou L."/>
            <person name="Ni X."/>
            <person name="Tian J."/>
            <person name="Zhou Y."/>
            <person name="Sheng Y."/>
            <person name="Liu T."/>
            <person name="Pan Y."/>
            <person name="Xia L."/>
            <person name="Li J."/>
            <person name="Zhao F."/>
            <person name="Cao W."/>
        </authorList>
    </citation>
    <scope>NUCLEOTIDE SEQUENCE</scope>
    <source>
        <strain evidence="1">Dsil-2018</strain>
    </source>
</reference>
<evidence type="ECO:0000313" key="2">
    <source>
        <dbReference type="Proteomes" id="UP000821865"/>
    </source>
</evidence>
<evidence type="ECO:0000313" key="1">
    <source>
        <dbReference type="EMBL" id="KAH7965675.1"/>
    </source>
</evidence>
<proteinExistence type="predicted"/>
<dbReference type="EMBL" id="CM023471">
    <property type="protein sequence ID" value="KAH7965675.1"/>
    <property type="molecule type" value="Genomic_DNA"/>
</dbReference>
<dbReference type="Proteomes" id="UP000821865">
    <property type="component" value="Chromosome 2"/>
</dbReference>
<keyword evidence="2" id="KW-1185">Reference proteome</keyword>